<protein>
    <submittedName>
        <fullName evidence="3">DUF4371 domain-containing protein</fullName>
    </submittedName>
</protein>
<dbReference type="Proteomes" id="UP000278807">
    <property type="component" value="Unassembled WGS sequence"/>
</dbReference>
<evidence type="ECO:0000313" key="3">
    <source>
        <dbReference type="WBParaSite" id="HNAJ_0001121101-mRNA-1"/>
    </source>
</evidence>
<reference evidence="3" key="1">
    <citation type="submission" date="2017-02" db="UniProtKB">
        <authorList>
            <consortium name="WormBaseParasite"/>
        </authorList>
    </citation>
    <scope>IDENTIFICATION</scope>
</reference>
<organism evidence="3">
    <name type="scientific">Rodentolepis nana</name>
    <name type="common">Dwarf tapeworm</name>
    <name type="synonym">Hymenolepis nana</name>
    <dbReference type="NCBI Taxonomy" id="102285"/>
    <lineage>
        <taxon>Eukaryota</taxon>
        <taxon>Metazoa</taxon>
        <taxon>Spiralia</taxon>
        <taxon>Lophotrochozoa</taxon>
        <taxon>Platyhelminthes</taxon>
        <taxon>Cestoda</taxon>
        <taxon>Eucestoda</taxon>
        <taxon>Cyclophyllidea</taxon>
        <taxon>Hymenolepididae</taxon>
        <taxon>Rodentolepis</taxon>
    </lineage>
</organism>
<dbReference type="AlphaFoldDB" id="A0A0R3TU00"/>
<evidence type="ECO:0000313" key="2">
    <source>
        <dbReference type="Proteomes" id="UP000278807"/>
    </source>
</evidence>
<dbReference type="WBParaSite" id="HNAJ_0001121101-mRNA-1">
    <property type="protein sequence ID" value="HNAJ_0001121101-mRNA-1"/>
    <property type="gene ID" value="HNAJ_0001121101"/>
</dbReference>
<sequence>MQKFFNHLEELRIRHVRSLDEVFHKFNAYETTFMNSSIGVQLGEVARQQIRALNNERLAKGKTNTYLRNLRELQHFYHAKHREDIELCASWLIVMLNANIVGQTNIGKALLPNLITSNLLIGTMCRRGDQTVFHFDNLLSGTFAPNGGTKDYNSGKE</sequence>
<dbReference type="OrthoDB" id="8300295at2759"/>
<dbReference type="EMBL" id="UZAE01013428">
    <property type="protein sequence ID" value="VDO09806.1"/>
    <property type="molecule type" value="Genomic_DNA"/>
</dbReference>
<evidence type="ECO:0000313" key="1">
    <source>
        <dbReference type="EMBL" id="VDO09806.1"/>
    </source>
</evidence>
<proteinExistence type="predicted"/>
<gene>
    <name evidence="1" type="ORF">HNAJ_LOCUS11201</name>
</gene>
<accession>A0A0R3TU00</accession>
<reference evidence="1 2" key="2">
    <citation type="submission" date="2018-11" db="EMBL/GenBank/DDBJ databases">
        <authorList>
            <consortium name="Pathogen Informatics"/>
        </authorList>
    </citation>
    <scope>NUCLEOTIDE SEQUENCE [LARGE SCALE GENOMIC DNA]</scope>
</reference>
<name>A0A0R3TU00_RODNA</name>
<keyword evidence="2" id="KW-1185">Reference proteome</keyword>